<keyword evidence="1" id="KW-0732">Signal</keyword>
<dbReference type="OrthoDB" id="10578369at2759"/>
<evidence type="ECO:0000313" key="3">
    <source>
        <dbReference type="Proteomes" id="UP000271974"/>
    </source>
</evidence>
<proteinExistence type="predicted"/>
<sequence length="316" mass="34569">MLTLIWICLAMQACQSELKPTLSVSGEPVPIIPGGRLTLLPDKAPVEDGSEVNDSRTQPSIVEFDGGASYTSTKPSSRYEIPANHICTHFKVEWPTSKGEKDELATDPLTVSSCSKSGAVVDRTFMFLLNQFQAADCGNQTVLSRKAEALYCSILHSHWMCLGTAGGGKKPKHSNDRAREENTRVLLPVLTRVRNAVDFLCRARHDFDEQCVVAQIEHVKSCIHKDVRTILARRGEQWSYGGLEPCKQLEVTAVCTYETLRVACTERDASVLTSLVAVYLTTPSCSLSAGVRISLGWPGGYVVVAVTVASKLFHLI</sequence>
<evidence type="ECO:0000256" key="1">
    <source>
        <dbReference type="SAM" id="SignalP"/>
    </source>
</evidence>
<organism evidence="2 3">
    <name type="scientific">Elysia chlorotica</name>
    <name type="common">Eastern emerald elysia</name>
    <name type="synonym">Sea slug</name>
    <dbReference type="NCBI Taxonomy" id="188477"/>
    <lineage>
        <taxon>Eukaryota</taxon>
        <taxon>Metazoa</taxon>
        <taxon>Spiralia</taxon>
        <taxon>Lophotrochozoa</taxon>
        <taxon>Mollusca</taxon>
        <taxon>Gastropoda</taxon>
        <taxon>Heterobranchia</taxon>
        <taxon>Euthyneura</taxon>
        <taxon>Panpulmonata</taxon>
        <taxon>Sacoglossa</taxon>
        <taxon>Placobranchoidea</taxon>
        <taxon>Plakobranchidae</taxon>
        <taxon>Elysia</taxon>
    </lineage>
</organism>
<accession>A0A3S1BTY1</accession>
<name>A0A3S1BTY1_ELYCH</name>
<reference evidence="2 3" key="1">
    <citation type="submission" date="2019-01" db="EMBL/GenBank/DDBJ databases">
        <title>A draft genome assembly of the solar-powered sea slug Elysia chlorotica.</title>
        <authorList>
            <person name="Cai H."/>
            <person name="Li Q."/>
            <person name="Fang X."/>
            <person name="Li J."/>
            <person name="Curtis N.E."/>
            <person name="Altenburger A."/>
            <person name="Shibata T."/>
            <person name="Feng M."/>
            <person name="Maeda T."/>
            <person name="Schwartz J.A."/>
            <person name="Shigenobu S."/>
            <person name="Lundholm N."/>
            <person name="Nishiyama T."/>
            <person name="Yang H."/>
            <person name="Hasebe M."/>
            <person name="Li S."/>
            <person name="Pierce S.K."/>
            <person name="Wang J."/>
        </authorList>
    </citation>
    <scope>NUCLEOTIDE SEQUENCE [LARGE SCALE GENOMIC DNA]</scope>
    <source>
        <strain evidence="2">EC2010</strain>
        <tissue evidence="2">Whole organism of an adult</tissue>
    </source>
</reference>
<dbReference type="EMBL" id="RQTK01000078">
    <property type="protein sequence ID" value="RUS88592.1"/>
    <property type="molecule type" value="Genomic_DNA"/>
</dbReference>
<feature type="chain" id="PRO_5018614958" evidence="1">
    <location>
        <begin position="17"/>
        <end position="316"/>
    </location>
</feature>
<evidence type="ECO:0000313" key="2">
    <source>
        <dbReference type="EMBL" id="RUS88592.1"/>
    </source>
</evidence>
<gene>
    <name evidence="2" type="ORF">EGW08_003618</name>
</gene>
<dbReference type="Proteomes" id="UP000271974">
    <property type="component" value="Unassembled WGS sequence"/>
</dbReference>
<keyword evidence="3" id="KW-1185">Reference proteome</keyword>
<feature type="signal peptide" evidence="1">
    <location>
        <begin position="1"/>
        <end position="16"/>
    </location>
</feature>
<dbReference type="AlphaFoldDB" id="A0A3S1BTY1"/>
<comment type="caution">
    <text evidence="2">The sequence shown here is derived from an EMBL/GenBank/DDBJ whole genome shotgun (WGS) entry which is preliminary data.</text>
</comment>
<protein>
    <submittedName>
        <fullName evidence="2">Uncharacterized protein</fullName>
    </submittedName>
</protein>